<evidence type="ECO:0000256" key="1">
    <source>
        <dbReference type="SAM" id="MobiDB-lite"/>
    </source>
</evidence>
<keyword evidence="2" id="KW-0732">Signal</keyword>
<keyword evidence="4" id="KW-1185">Reference proteome</keyword>
<dbReference type="EMBL" id="JBHLWK010000009">
    <property type="protein sequence ID" value="MFC0203821.1"/>
    <property type="molecule type" value="Genomic_DNA"/>
</dbReference>
<organism evidence="3 4">
    <name type="scientific">Novosphingobium soli</name>
    <dbReference type="NCBI Taxonomy" id="574956"/>
    <lineage>
        <taxon>Bacteria</taxon>
        <taxon>Pseudomonadati</taxon>
        <taxon>Pseudomonadota</taxon>
        <taxon>Alphaproteobacteria</taxon>
        <taxon>Sphingomonadales</taxon>
        <taxon>Sphingomonadaceae</taxon>
        <taxon>Novosphingobium</taxon>
    </lineage>
</organism>
<feature type="signal peptide" evidence="2">
    <location>
        <begin position="1"/>
        <end position="21"/>
    </location>
</feature>
<evidence type="ECO:0000256" key="2">
    <source>
        <dbReference type="SAM" id="SignalP"/>
    </source>
</evidence>
<comment type="caution">
    <text evidence="3">The sequence shown here is derived from an EMBL/GenBank/DDBJ whole genome shotgun (WGS) entry which is preliminary data.</text>
</comment>
<gene>
    <name evidence="3" type="ORF">ACFFJC_05990</name>
</gene>
<sequence>MRAVHLLAGATLALTSAWAAAQDAPESLLPKMFDEPAPAPAPTRTPPARTPPRAAAPRPAASPNPTPSPNAGPTSAAAPRSVSTPVVQAIPFPQPGPLAAVAAPDEGGLTRVPSLEELERMTPEDFEALLGSKIVIDMPPQARRSPDEAGLLDESEGGLPLDSLAGQNGRLIQVALAGNRGVLVSRWGHILLRRALASRLAPPSGMSAQDFLALRVSLLLRMGETDAARALLQDMDVAAYTPAIASLVLDVYARNADFTGLCPVMATQSALRDDPAWSVSRSICEAFRGNSTAALSRLDRDRNRGTMDQIDLLLAQRYAGAAGKSRRAVTIEWDKVTGLTPWRYGLAIGVGLEPPSALMAQAGPGYDYVTALAPMVGLTRRAAAADRAGASGVLSNAAMVDLYSQLYADPDVTGEWQQRAEKLRDAYTLEDAAARLAAMQSLWNVTGSEKYGRQVLTAAAAARMAPSADLADGAAALIASMLAAGYDANASRWSSVVGAGTPAWGLLVLAAPSRVSSVDGGAVESFLDQDDSTGKRRTALLVAGLAGLGRMEAGSADRVAADTGAGIRGTTRWTEALDSAAARGDAATVVLLAAFGMQGDGWQRMTPRYLFHIVSALREVGLDAEARMIAAEAVARV</sequence>
<feature type="region of interest" description="Disordered" evidence="1">
    <location>
        <begin position="30"/>
        <end position="82"/>
    </location>
</feature>
<reference evidence="3 4" key="1">
    <citation type="submission" date="2024-09" db="EMBL/GenBank/DDBJ databases">
        <authorList>
            <person name="Sun Q."/>
            <person name="Mori K."/>
        </authorList>
    </citation>
    <scope>NUCLEOTIDE SEQUENCE [LARGE SCALE GENOMIC DNA]</scope>
    <source>
        <strain evidence="3 4">CCM 7706</strain>
    </source>
</reference>
<feature type="compositionally biased region" description="Pro residues" evidence="1">
    <location>
        <begin position="60"/>
        <end position="70"/>
    </location>
</feature>
<evidence type="ECO:0000313" key="3">
    <source>
        <dbReference type="EMBL" id="MFC0203821.1"/>
    </source>
</evidence>
<feature type="compositionally biased region" description="Pro residues" evidence="1">
    <location>
        <begin position="37"/>
        <end position="50"/>
    </location>
</feature>
<protein>
    <recommendedName>
        <fullName evidence="5">Lytic transglycosylase domain-containing protein</fullName>
    </recommendedName>
</protein>
<proteinExistence type="predicted"/>
<evidence type="ECO:0000313" key="4">
    <source>
        <dbReference type="Proteomes" id="UP001589798"/>
    </source>
</evidence>
<evidence type="ECO:0008006" key="5">
    <source>
        <dbReference type="Google" id="ProtNLM"/>
    </source>
</evidence>
<dbReference type="Proteomes" id="UP001589798">
    <property type="component" value="Unassembled WGS sequence"/>
</dbReference>
<name>A0ABV6CSV8_9SPHN</name>
<feature type="chain" id="PRO_5046476525" description="Lytic transglycosylase domain-containing protein" evidence="2">
    <location>
        <begin position="22"/>
        <end position="637"/>
    </location>
</feature>
<accession>A0ABV6CSV8</accession>
<dbReference type="RefSeq" id="WP_379486591.1">
    <property type="nucleotide sequence ID" value="NZ_JBHLWK010000009.1"/>
</dbReference>